<gene>
    <name evidence="1" type="ORF">FIBSPDRAFT_667669</name>
</gene>
<keyword evidence="2" id="KW-1185">Reference proteome</keyword>
<proteinExistence type="predicted"/>
<feature type="non-terminal residue" evidence="1">
    <location>
        <position position="83"/>
    </location>
</feature>
<organism evidence="1 2">
    <name type="scientific">Athelia psychrophila</name>
    <dbReference type="NCBI Taxonomy" id="1759441"/>
    <lineage>
        <taxon>Eukaryota</taxon>
        <taxon>Fungi</taxon>
        <taxon>Dikarya</taxon>
        <taxon>Basidiomycota</taxon>
        <taxon>Agaricomycotina</taxon>
        <taxon>Agaricomycetes</taxon>
        <taxon>Agaricomycetidae</taxon>
        <taxon>Atheliales</taxon>
        <taxon>Atheliaceae</taxon>
        <taxon>Athelia</taxon>
    </lineage>
</organism>
<name>A0A166KFF7_9AGAM</name>
<feature type="non-terminal residue" evidence="1">
    <location>
        <position position="1"/>
    </location>
</feature>
<evidence type="ECO:0000313" key="2">
    <source>
        <dbReference type="Proteomes" id="UP000076532"/>
    </source>
</evidence>
<evidence type="ECO:0000313" key="1">
    <source>
        <dbReference type="EMBL" id="KZP21855.1"/>
    </source>
</evidence>
<dbReference type="OrthoDB" id="2158839at2759"/>
<accession>A0A166KFF7</accession>
<sequence length="83" mass="9195">CALCLGRFAHKVNECQAHLLWDSRTPTAACRVGRSLELRDGRPLCIDFQLRGGCTRHDHDLRHICSGCGQGPHSAQDCPRGEK</sequence>
<dbReference type="EMBL" id="KV417544">
    <property type="protein sequence ID" value="KZP21855.1"/>
    <property type="molecule type" value="Genomic_DNA"/>
</dbReference>
<dbReference type="AlphaFoldDB" id="A0A166KFF7"/>
<reference evidence="1 2" key="1">
    <citation type="journal article" date="2016" name="Mol. Biol. Evol.">
        <title>Comparative Genomics of Early-Diverging Mushroom-Forming Fungi Provides Insights into the Origins of Lignocellulose Decay Capabilities.</title>
        <authorList>
            <person name="Nagy L.G."/>
            <person name="Riley R."/>
            <person name="Tritt A."/>
            <person name="Adam C."/>
            <person name="Daum C."/>
            <person name="Floudas D."/>
            <person name="Sun H."/>
            <person name="Yadav J.S."/>
            <person name="Pangilinan J."/>
            <person name="Larsson K.H."/>
            <person name="Matsuura K."/>
            <person name="Barry K."/>
            <person name="Labutti K."/>
            <person name="Kuo R."/>
            <person name="Ohm R.A."/>
            <person name="Bhattacharya S.S."/>
            <person name="Shirouzu T."/>
            <person name="Yoshinaga Y."/>
            <person name="Martin F.M."/>
            <person name="Grigoriev I.V."/>
            <person name="Hibbett D.S."/>
        </authorList>
    </citation>
    <scope>NUCLEOTIDE SEQUENCE [LARGE SCALE GENOMIC DNA]</scope>
    <source>
        <strain evidence="1 2">CBS 109695</strain>
    </source>
</reference>
<evidence type="ECO:0008006" key="3">
    <source>
        <dbReference type="Google" id="ProtNLM"/>
    </source>
</evidence>
<dbReference type="Proteomes" id="UP000076532">
    <property type="component" value="Unassembled WGS sequence"/>
</dbReference>
<protein>
    <recommendedName>
        <fullName evidence="3">CCHC-type domain-containing protein</fullName>
    </recommendedName>
</protein>